<evidence type="ECO:0000313" key="2">
    <source>
        <dbReference type="EMBL" id="MDL4840674.1"/>
    </source>
</evidence>
<feature type="transmembrane region" description="Helical" evidence="1">
    <location>
        <begin position="61"/>
        <end position="81"/>
    </location>
</feature>
<evidence type="ECO:0000256" key="1">
    <source>
        <dbReference type="SAM" id="Phobius"/>
    </source>
</evidence>
<keyword evidence="1" id="KW-0472">Membrane</keyword>
<proteinExistence type="predicted"/>
<name>A0ABT7L486_9BACI</name>
<sequence length="97" mass="11465">MVIFPIVIVISLILYVYYKVAIIRSDDLLQQAFLNSKARIFLGTFISFFGINQYLFYQTRFSLYVTIVFVFLGAIQMYGGFKRVVHYRNELKSRKQT</sequence>
<dbReference type="RefSeq" id="WP_285931809.1">
    <property type="nucleotide sequence ID" value="NZ_JASTZU010000032.1"/>
</dbReference>
<dbReference type="Pfam" id="PF14007">
    <property type="entry name" value="YtpI"/>
    <property type="match status" value="1"/>
</dbReference>
<dbReference type="Proteomes" id="UP001235343">
    <property type="component" value="Unassembled WGS sequence"/>
</dbReference>
<feature type="transmembrane region" description="Helical" evidence="1">
    <location>
        <begin position="38"/>
        <end position="55"/>
    </location>
</feature>
<keyword evidence="3" id="KW-1185">Reference proteome</keyword>
<keyword evidence="1" id="KW-1133">Transmembrane helix</keyword>
<accession>A0ABT7L486</accession>
<gene>
    <name evidence="2" type="ORF">QQS35_09460</name>
</gene>
<reference evidence="2 3" key="1">
    <citation type="submission" date="2023-06" db="EMBL/GenBank/DDBJ databases">
        <title>Aquibacillus rhizosphaerae LR5S19.</title>
        <authorList>
            <person name="Sun J.-Q."/>
        </authorList>
    </citation>
    <scope>NUCLEOTIDE SEQUENCE [LARGE SCALE GENOMIC DNA]</scope>
    <source>
        <strain evidence="2 3">LR5S19</strain>
    </source>
</reference>
<dbReference type="InterPro" id="IPR025618">
    <property type="entry name" value="YtpI"/>
</dbReference>
<dbReference type="EMBL" id="JASTZU010000032">
    <property type="protein sequence ID" value="MDL4840674.1"/>
    <property type="molecule type" value="Genomic_DNA"/>
</dbReference>
<organism evidence="2 3">
    <name type="scientific">Aquibacillus rhizosphaerae</name>
    <dbReference type="NCBI Taxonomy" id="3051431"/>
    <lineage>
        <taxon>Bacteria</taxon>
        <taxon>Bacillati</taxon>
        <taxon>Bacillota</taxon>
        <taxon>Bacilli</taxon>
        <taxon>Bacillales</taxon>
        <taxon>Bacillaceae</taxon>
        <taxon>Aquibacillus</taxon>
    </lineage>
</organism>
<comment type="caution">
    <text evidence="2">The sequence shown here is derived from an EMBL/GenBank/DDBJ whole genome shotgun (WGS) entry which is preliminary data.</text>
</comment>
<feature type="transmembrane region" description="Helical" evidence="1">
    <location>
        <begin position="6"/>
        <end position="26"/>
    </location>
</feature>
<keyword evidence="1" id="KW-0812">Transmembrane</keyword>
<evidence type="ECO:0000313" key="3">
    <source>
        <dbReference type="Proteomes" id="UP001235343"/>
    </source>
</evidence>
<protein>
    <submittedName>
        <fullName evidence="2">YtpI family protein</fullName>
    </submittedName>
</protein>